<feature type="domain" description="Phosphatidic acid phosphatase type 2/haloperoxidase" evidence="2">
    <location>
        <begin position="90"/>
        <end position="201"/>
    </location>
</feature>
<keyword evidence="1" id="KW-0472">Membrane</keyword>
<dbReference type="EMBL" id="LQOP01000007">
    <property type="protein sequence ID" value="ORV30029.1"/>
    <property type="molecule type" value="Genomic_DNA"/>
</dbReference>
<evidence type="ECO:0000313" key="3">
    <source>
        <dbReference type="EMBL" id="KMV17852.1"/>
    </source>
</evidence>
<dbReference type="SUPFAM" id="SSF48317">
    <property type="entry name" value="Acid phosphatase/Vanadium-dependent haloperoxidase"/>
    <property type="match status" value="1"/>
</dbReference>
<evidence type="ECO:0000313" key="4">
    <source>
        <dbReference type="EMBL" id="ORV30029.1"/>
    </source>
</evidence>
<feature type="transmembrane region" description="Helical" evidence="1">
    <location>
        <begin position="7"/>
        <end position="27"/>
    </location>
</feature>
<dbReference type="Proteomes" id="UP000037594">
    <property type="component" value="Unassembled WGS sequence"/>
</dbReference>
<keyword evidence="1" id="KW-1133">Transmembrane helix</keyword>
<comment type="caution">
    <text evidence="3">The sequence shown here is derived from an EMBL/GenBank/DDBJ whole genome shotgun (WGS) entry which is preliminary data.</text>
</comment>
<proteinExistence type="predicted"/>
<dbReference type="Gene3D" id="1.20.144.10">
    <property type="entry name" value="Phosphatidic acid phosphatase type 2/haloperoxidase"/>
    <property type="match status" value="1"/>
</dbReference>
<keyword evidence="1" id="KW-0812">Transmembrane</keyword>
<dbReference type="AlphaFoldDB" id="A0A0J8UA38"/>
<dbReference type="CDD" id="cd03392">
    <property type="entry name" value="PAP2_like_2"/>
    <property type="match status" value="1"/>
</dbReference>
<sequence>MVKTRDRWLIVSAAAALAVYAALWLGYQMQWAWLSDLDTAGLAAPYRYGTAHPAWVTAWDVICTVLGPFAFRLVTAVLIAVALLRRQRRIALFLFLAVELSGLVTELAKFLVDRPRPATAMVHALSTSFPSGHALGVMVAVPALLVVAWPAIRPALRAWWVSAGVLTIVAIGVGRVVLNVHHPSDVVAGWALGYVWFVAVYLLCPPSRTTATAADETPAAPGSGR</sequence>
<dbReference type="EMBL" id="LFOD01000011">
    <property type="protein sequence ID" value="KMV17852.1"/>
    <property type="molecule type" value="Genomic_DNA"/>
</dbReference>
<evidence type="ECO:0000259" key="2">
    <source>
        <dbReference type="SMART" id="SM00014"/>
    </source>
</evidence>
<name>A0A0J8UA38_9MYCO</name>
<evidence type="ECO:0000313" key="5">
    <source>
        <dbReference type="Proteomes" id="UP000037594"/>
    </source>
</evidence>
<feature type="transmembrane region" description="Helical" evidence="1">
    <location>
        <begin position="159"/>
        <end position="180"/>
    </location>
</feature>
<protein>
    <submittedName>
        <fullName evidence="3">Membrane protein</fullName>
    </submittedName>
</protein>
<evidence type="ECO:0000256" key="1">
    <source>
        <dbReference type="SAM" id="Phobius"/>
    </source>
</evidence>
<dbReference type="InterPro" id="IPR036938">
    <property type="entry name" value="PAP2/HPO_sf"/>
</dbReference>
<dbReference type="InterPro" id="IPR000326">
    <property type="entry name" value="PAP2/HPO"/>
</dbReference>
<evidence type="ECO:0000313" key="6">
    <source>
        <dbReference type="Proteomes" id="UP000193811"/>
    </source>
</evidence>
<feature type="transmembrane region" description="Helical" evidence="1">
    <location>
        <begin position="58"/>
        <end position="84"/>
    </location>
</feature>
<accession>A0A0J8UA38</accession>
<feature type="transmembrane region" description="Helical" evidence="1">
    <location>
        <begin position="186"/>
        <end position="204"/>
    </location>
</feature>
<keyword evidence="6" id="KW-1185">Reference proteome</keyword>
<dbReference type="PANTHER" id="PTHR14969:SF13">
    <property type="entry name" value="AT30094P"/>
    <property type="match status" value="1"/>
</dbReference>
<reference evidence="4 6" key="2">
    <citation type="submission" date="2016-01" db="EMBL/GenBank/DDBJ databases">
        <title>The new phylogeny of the genus Mycobacterium.</title>
        <authorList>
            <person name="Tarcisio F."/>
            <person name="Conor M."/>
            <person name="Antonella G."/>
            <person name="Elisabetta G."/>
            <person name="Giulia F.S."/>
            <person name="Sara T."/>
            <person name="Anna F."/>
            <person name="Clotilde B."/>
            <person name="Roberto B."/>
            <person name="Veronica D.S."/>
            <person name="Fabio R."/>
            <person name="Monica P."/>
            <person name="Olivier J."/>
            <person name="Enrico T."/>
            <person name="Nicola S."/>
        </authorList>
    </citation>
    <scope>NUCLEOTIDE SEQUENCE [LARGE SCALE GENOMIC DNA]</scope>
    <source>
        <strain evidence="4 6">CCUG 50187</strain>
    </source>
</reference>
<feature type="transmembrane region" description="Helical" evidence="1">
    <location>
        <begin position="132"/>
        <end position="152"/>
    </location>
</feature>
<dbReference type="PANTHER" id="PTHR14969">
    <property type="entry name" value="SPHINGOSINE-1-PHOSPHATE PHOSPHOHYDROLASE"/>
    <property type="match status" value="1"/>
</dbReference>
<organism evidence="3 5">
    <name type="scientific">Mycolicibacterium conceptionense</name>
    <dbReference type="NCBI Taxonomy" id="451644"/>
    <lineage>
        <taxon>Bacteria</taxon>
        <taxon>Bacillati</taxon>
        <taxon>Actinomycetota</taxon>
        <taxon>Actinomycetes</taxon>
        <taxon>Mycobacteriales</taxon>
        <taxon>Mycobacteriaceae</taxon>
        <taxon>Mycolicibacterium</taxon>
    </lineage>
</organism>
<gene>
    <name evidence="3" type="ORF">ACT17_13840</name>
    <name evidence="4" type="ORF">AWB98_06230</name>
</gene>
<dbReference type="SMART" id="SM00014">
    <property type="entry name" value="acidPPc"/>
    <property type="match status" value="1"/>
</dbReference>
<dbReference type="Proteomes" id="UP000193811">
    <property type="component" value="Unassembled WGS sequence"/>
</dbReference>
<dbReference type="Pfam" id="PF01569">
    <property type="entry name" value="PAP2"/>
    <property type="match status" value="1"/>
</dbReference>
<dbReference type="PATRIC" id="fig|451644.5.peg.2862"/>
<feature type="transmembrane region" description="Helical" evidence="1">
    <location>
        <begin position="91"/>
        <end position="112"/>
    </location>
</feature>
<reference evidence="3 5" key="1">
    <citation type="submission" date="2015-06" db="EMBL/GenBank/DDBJ databases">
        <title>Genome sequence of Mycobacterium conceptionense strain MLE.</title>
        <authorList>
            <person name="Greninger A.L."/>
            <person name="Cunningham G."/>
            <person name="Chiu C.Y."/>
            <person name="Miller S."/>
        </authorList>
    </citation>
    <scope>NUCLEOTIDE SEQUENCE [LARGE SCALE GENOMIC DNA]</scope>
    <source>
        <strain evidence="3 5">MLE</strain>
    </source>
</reference>